<feature type="non-terminal residue" evidence="1">
    <location>
        <position position="1"/>
    </location>
</feature>
<comment type="caution">
    <text evidence="1">The sequence shown here is derived from an EMBL/GenBank/DDBJ whole genome shotgun (WGS) entry which is preliminary data.</text>
</comment>
<dbReference type="EMBL" id="JBAHYK010002543">
    <property type="protein sequence ID" value="KAL0564860.1"/>
    <property type="molecule type" value="Genomic_DNA"/>
</dbReference>
<proteinExistence type="predicted"/>
<sequence length="467" mass="52804">HEFKKIRKSPEYGHITFPDPWPSKQDLDCLVQRSDGQFVYVVTAVQFVKIPHYHPMKQLRVIIDNAPVERLAAKSPYPELDTLYHVVLDANPDRDRVLSILAAILVIPHEQMDSKGATKSPEWLELLLGLSSGEVILALRAMHSVLKIRGPKDPILVYHTSFTDYLFDQNRSGEFYILEKSLYQLYGHSTILFFTGWIGCCVSLPEPTPALLDDLGNLDISTLFFCMLVLRLRKDSSGTPTWDEAFEPMVTWLSSSVNPTAGILIKRFREQPKAFHIESDNVDPEYAARIVEGRRSIGIQMILSVVSVINGCGPVHLETFYPSPFDDGIPPLRVAGCYCHDVDVDPGTTLSYHPGHHAYQSACLRILKGVLPSKNLLDSSLLLHCPFRPELFSLCETFFRLLRTRLLPEAPRNSREYRTKFLEWLKTCPDCYAREAEALRAQVVSLFSETGEADEEADTRGNTQEPA</sequence>
<protein>
    <submittedName>
        <fullName evidence="1">Uncharacterized protein</fullName>
    </submittedName>
</protein>
<keyword evidence="2" id="KW-1185">Reference proteome</keyword>
<organism evidence="1 2">
    <name type="scientific">Marasmius crinis-equi</name>
    <dbReference type="NCBI Taxonomy" id="585013"/>
    <lineage>
        <taxon>Eukaryota</taxon>
        <taxon>Fungi</taxon>
        <taxon>Dikarya</taxon>
        <taxon>Basidiomycota</taxon>
        <taxon>Agaricomycotina</taxon>
        <taxon>Agaricomycetes</taxon>
        <taxon>Agaricomycetidae</taxon>
        <taxon>Agaricales</taxon>
        <taxon>Marasmiineae</taxon>
        <taxon>Marasmiaceae</taxon>
        <taxon>Marasmius</taxon>
    </lineage>
</organism>
<gene>
    <name evidence="1" type="ORF">V5O48_017178</name>
</gene>
<accession>A0ABR3EPQ3</accession>
<evidence type="ECO:0000313" key="1">
    <source>
        <dbReference type="EMBL" id="KAL0564860.1"/>
    </source>
</evidence>
<reference evidence="1 2" key="1">
    <citation type="submission" date="2024-02" db="EMBL/GenBank/DDBJ databases">
        <title>A draft genome for the cacao thread blight pathogen Marasmius crinis-equi.</title>
        <authorList>
            <person name="Cohen S.P."/>
            <person name="Baruah I.K."/>
            <person name="Amoako-Attah I."/>
            <person name="Bukari Y."/>
            <person name="Meinhardt L.W."/>
            <person name="Bailey B.A."/>
        </authorList>
    </citation>
    <scope>NUCLEOTIDE SEQUENCE [LARGE SCALE GENOMIC DNA]</scope>
    <source>
        <strain evidence="1 2">GH-76</strain>
    </source>
</reference>
<name>A0ABR3EPQ3_9AGAR</name>
<evidence type="ECO:0000313" key="2">
    <source>
        <dbReference type="Proteomes" id="UP001465976"/>
    </source>
</evidence>
<dbReference type="Proteomes" id="UP001465976">
    <property type="component" value="Unassembled WGS sequence"/>
</dbReference>